<feature type="transmembrane region" description="Helical" evidence="2">
    <location>
        <begin position="79"/>
        <end position="98"/>
    </location>
</feature>
<dbReference type="Proteomes" id="UP000230423">
    <property type="component" value="Unassembled WGS sequence"/>
</dbReference>
<evidence type="ECO:0000313" key="4">
    <source>
        <dbReference type="Proteomes" id="UP000230423"/>
    </source>
</evidence>
<evidence type="ECO:0000256" key="1">
    <source>
        <dbReference type="SAM" id="MobiDB-lite"/>
    </source>
</evidence>
<gene>
    <name evidence="3" type="ORF">TELCIR_08199</name>
</gene>
<keyword evidence="2" id="KW-0472">Membrane</keyword>
<evidence type="ECO:0000313" key="3">
    <source>
        <dbReference type="EMBL" id="PIO69962.1"/>
    </source>
</evidence>
<proteinExistence type="predicted"/>
<dbReference type="EMBL" id="KZ346451">
    <property type="protein sequence ID" value="PIO69962.1"/>
    <property type="molecule type" value="Genomic_DNA"/>
</dbReference>
<sequence>MLVSDRKANPNTDLKKDEGILKQQSGVQDLKLRKMEQPAIGSEADVAQSAYGVGLLILLIAALPRILPQLMEPQAVPVVPISVYICGTMLNFFLHNLVRASSHHASRCKKKSRARAFFTPSKQNDFK</sequence>
<accession>A0A2G9UJP4</accession>
<protein>
    <submittedName>
        <fullName evidence="3">Uncharacterized protein</fullName>
    </submittedName>
</protein>
<feature type="region of interest" description="Disordered" evidence="1">
    <location>
        <begin position="1"/>
        <end position="20"/>
    </location>
</feature>
<evidence type="ECO:0000256" key="2">
    <source>
        <dbReference type="SAM" id="Phobius"/>
    </source>
</evidence>
<keyword evidence="2" id="KW-0812">Transmembrane</keyword>
<keyword evidence="2" id="KW-1133">Transmembrane helix</keyword>
<reference evidence="3 4" key="1">
    <citation type="submission" date="2015-09" db="EMBL/GenBank/DDBJ databases">
        <title>Draft genome of the parasitic nematode Teladorsagia circumcincta isolate WARC Sus (inbred).</title>
        <authorList>
            <person name="Mitreva M."/>
        </authorList>
    </citation>
    <scope>NUCLEOTIDE SEQUENCE [LARGE SCALE GENOMIC DNA]</scope>
    <source>
        <strain evidence="3 4">S</strain>
    </source>
</reference>
<keyword evidence="4" id="KW-1185">Reference proteome</keyword>
<name>A0A2G9UJP4_TELCI</name>
<dbReference type="AlphaFoldDB" id="A0A2G9UJP4"/>
<organism evidence="3 4">
    <name type="scientific">Teladorsagia circumcincta</name>
    <name type="common">Brown stomach worm</name>
    <name type="synonym">Ostertagia circumcincta</name>
    <dbReference type="NCBI Taxonomy" id="45464"/>
    <lineage>
        <taxon>Eukaryota</taxon>
        <taxon>Metazoa</taxon>
        <taxon>Ecdysozoa</taxon>
        <taxon>Nematoda</taxon>
        <taxon>Chromadorea</taxon>
        <taxon>Rhabditida</taxon>
        <taxon>Rhabditina</taxon>
        <taxon>Rhabditomorpha</taxon>
        <taxon>Strongyloidea</taxon>
        <taxon>Trichostrongylidae</taxon>
        <taxon>Teladorsagia</taxon>
    </lineage>
</organism>
<feature type="transmembrane region" description="Helical" evidence="2">
    <location>
        <begin position="50"/>
        <end position="67"/>
    </location>
</feature>